<evidence type="ECO:0000313" key="1">
    <source>
        <dbReference type="EMBL" id="GAI86079.1"/>
    </source>
</evidence>
<reference evidence="1" key="1">
    <citation type="journal article" date="2014" name="Front. Microbiol.">
        <title>High frequency of phylogenetically diverse reductive dehalogenase-homologous genes in deep subseafloor sedimentary metagenomes.</title>
        <authorList>
            <person name="Kawai M."/>
            <person name="Futagami T."/>
            <person name="Toyoda A."/>
            <person name="Takaki Y."/>
            <person name="Nishi S."/>
            <person name="Hori S."/>
            <person name="Arai W."/>
            <person name="Tsubouchi T."/>
            <person name="Morono Y."/>
            <person name="Uchiyama I."/>
            <person name="Ito T."/>
            <person name="Fujiyama A."/>
            <person name="Inagaki F."/>
            <person name="Takami H."/>
        </authorList>
    </citation>
    <scope>NUCLEOTIDE SEQUENCE</scope>
    <source>
        <strain evidence="1">Expedition CK06-06</strain>
    </source>
</reference>
<protein>
    <submittedName>
        <fullName evidence="1">Uncharacterized protein</fullName>
    </submittedName>
</protein>
<comment type="caution">
    <text evidence="1">The sequence shown here is derived from an EMBL/GenBank/DDBJ whole genome shotgun (WGS) entry which is preliminary data.</text>
</comment>
<sequence length="119" mass="13536">MGYRCANDIFNYCSDKPEWGKPPKELGVEKYPGGGTCRLDPKTCGRYQTLREQVGAKLDRAKPAKGIHKPNNEAAVDLSSFLQDCFPISSKLERHSRPKTTCALNIYQRRNCVPFYYCQ</sequence>
<dbReference type="EMBL" id="BARW01011321">
    <property type="protein sequence ID" value="GAI86079.1"/>
    <property type="molecule type" value="Genomic_DNA"/>
</dbReference>
<name>X1U1D0_9ZZZZ</name>
<dbReference type="AlphaFoldDB" id="X1U1D0"/>
<accession>X1U1D0</accession>
<gene>
    <name evidence="1" type="ORF">S12H4_21876</name>
</gene>
<proteinExistence type="predicted"/>
<organism evidence="1">
    <name type="scientific">marine sediment metagenome</name>
    <dbReference type="NCBI Taxonomy" id="412755"/>
    <lineage>
        <taxon>unclassified sequences</taxon>
        <taxon>metagenomes</taxon>
        <taxon>ecological metagenomes</taxon>
    </lineage>
</organism>